<name>A0A7W6E5H8_9RHOB</name>
<accession>A0A7W6E5H8</accession>
<dbReference type="InterPro" id="IPR024524">
    <property type="entry name" value="DUF3800"/>
</dbReference>
<proteinExistence type="predicted"/>
<sequence>MQFEVYCDEAHPDLFTSANPQAQYLMIGSLWLPADLRDEIKAKIKALREKHGAWGEIKWTKVSPSKLNFYLDLIDLFVGYGTMLRFRCIAVDQQSVNMQLHGGDHELGFYKFYYQVLHHWIYDFNTYRIFCDQKSNREPHRFAELRKVLDNANLSANVECVQALPSKEVTLIQLTDLLLGAASSRMNKTLGEGTAKETVVKALEQRLSIPSLRPTYQSEPKFNIFKINLGGGW</sequence>
<evidence type="ECO:0000313" key="1">
    <source>
        <dbReference type="EMBL" id="MBB3992415.1"/>
    </source>
</evidence>
<reference evidence="1 2" key="1">
    <citation type="submission" date="2020-08" db="EMBL/GenBank/DDBJ databases">
        <title>Genomic Encyclopedia of Type Strains, Phase IV (KMG-IV): sequencing the most valuable type-strain genomes for metagenomic binning, comparative biology and taxonomic classification.</title>
        <authorList>
            <person name="Goeker M."/>
        </authorList>
    </citation>
    <scope>NUCLEOTIDE SEQUENCE [LARGE SCALE GENOMIC DNA]</scope>
    <source>
        <strain evidence="1 2">DSM 102234</strain>
    </source>
</reference>
<keyword evidence="2" id="KW-1185">Reference proteome</keyword>
<dbReference type="Proteomes" id="UP000530268">
    <property type="component" value="Unassembled WGS sequence"/>
</dbReference>
<evidence type="ECO:0008006" key="3">
    <source>
        <dbReference type="Google" id="ProtNLM"/>
    </source>
</evidence>
<evidence type="ECO:0000313" key="2">
    <source>
        <dbReference type="Proteomes" id="UP000530268"/>
    </source>
</evidence>
<dbReference type="EMBL" id="JACIEI010000001">
    <property type="protein sequence ID" value="MBB3992415.1"/>
    <property type="molecule type" value="Genomic_DNA"/>
</dbReference>
<dbReference type="RefSeq" id="WP_184561567.1">
    <property type="nucleotide sequence ID" value="NZ_JACIEI010000001.1"/>
</dbReference>
<protein>
    <recommendedName>
        <fullName evidence="3">DUF3800 domain-containing protein</fullName>
    </recommendedName>
</protein>
<gene>
    <name evidence="1" type="ORF">GGR95_000034</name>
</gene>
<dbReference type="AlphaFoldDB" id="A0A7W6E5H8"/>
<organism evidence="1 2">
    <name type="scientific">Sulfitobacter undariae</name>
    <dbReference type="NCBI Taxonomy" id="1563671"/>
    <lineage>
        <taxon>Bacteria</taxon>
        <taxon>Pseudomonadati</taxon>
        <taxon>Pseudomonadota</taxon>
        <taxon>Alphaproteobacteria</taxon>
        <taxon>Rhodobacterales</taxon>
        <taxon>Roseobacteraceae</taxon>
        <taxon>Sulfitobacter</taxon>
    </lineage>
</organism>
<dbReference type="Pfam" id="PF12686">
    <property type="entry name" value="DUF3800"/>
    <property type="match status" value="1"/>
</dbReference>
<comment type="caution">
    <text evidence="1">The sequence shown here is derived from an EMBL/GenBank/DDBJ whole genome shotgun (WGS) entry which is preliminary data.</text>
</comment>